<evidence type="ECO:0000259" key="2">
    <source>
        <dbReference type="Pfam" id="PF24837"/>
    </source>
</evidence>
<sequence>MATHRTPPRIVAILCAAGLWFTGCGTEDQTSPQPSPSPTTPEQASPSDSPTTGSPTATPDEPTDEQSPETTLAPVGEFSTENQHSSGWPEYGETSNIYPTAVRTAVHDGFERIVIEHAGTGQPSFFTQYTAEPREPGIGTLVDTGSGAYLEVTLSGTTDPLDLPPDMLEHGAHLEDLDTQATEAVVSFAPWEATSTYYLGLDQQRPYAVSVLESPVRVVIDIQLEDQ</sequence>
<feature type="domain" description="AMIN-like" evidence="2">
    <location>
        <begin position="99"/>
        <end position="223"/>
    </location>
</feature>
<dbReference type="PROSITE" id="PS51257">
    <property type="entry name" value="PROKAR_LIPOPROTEIN"/>
    <property type="match status" value="1"/>
</dbReference>
<comment type="caution">
    <text evidence="3">The sequence shown here is derived from an EMBL/GenBank/DDBJ whole genome shotgun (WGS) entry which is preliminary data.</text>
</comment>
<name>A0ABU2B0C0_9MICC</name>
<accession>A0ABU2B0C0</accession>
<feature type="compositionally biased region" description="Low complexity" evidence="1">
    <location>
        <begin position="40"/>
        <end position="60"/>
    </location>
</feature>
<feature type="region of interest" description="Disordered" evidence="1">
    <location>
        <begin position="23"/>
        <end position="71"/>
    </location>
</feature>
<protein>
    <recommendedName>
        <fullName evidence="2">AMIN-like domain-containing protein</fullName>
    </recommendedName>
</protein>
<organism evidence="3 4">
    <name type="scientific">Enteractinococcus fodinae</name>
    <dbReference type="NCBI Taxonomy" id="684663"/>
    <lineage>
        <taxon>Bacteria</taxon>
        <taxon>Bacillati</taxon>
        <taxon>Actinomycetota</taxon>
        <taxon>Actinomycetes</taxon>
        <taxon>Micrococcales</taxon>
        <taxon>Micrococcaceae</taxon>
    </lineage>
</organism>
<evidence type="ECO:0000313" key="3">
    <source>
        <dbReference type="EMBL" id="MDR7347057.1"/>
    </source>
</evidence>
<dbReference type="Proteomes" id="UP001183794">
    <property type="component" value="Unassembled WGS sequence"/>
</dbReference>
<dbReference type="EMBL" id="JAVDYJ010000001">
    <property type="protein sequence ID" value="MDR7347057.1"/>
    <property type="molecule type" value="Genomic_DNA"/>
</dbReference>
<keyword evidence="4" id="KW-1185">Reference proteome</keyword>
<dbReference type="Pfam" id="PF24837">
    <property type="entry name" value="AMIN-like"/>
    <property type="match status" value="1"/>
</dbReference>
<evidence type="ECO:0000313" key="4">
    <source>
        <dbReference type="Proteomes" id="UP001183794"/>
    </source>
</evidence>
<evidence type="ECO:0000256" key="1">
    <source>
        <dbReference type="SAM" id="MobiDB-lite"/>
    </source>
</evidence>
<dbReference type="InterPro" id="IPR056303">
    <property type="entry name" value="AMIN-like"/>
</dbReference>
<reference evidence="3 4" key="1">
    <citation type="submission" date="2023-07" db="EMBL/GenBank/DDBJ databases">
        <title>Sequencing the genomes of 1000 actinobacteria strains.</title>
        <authorList>
            <person name="Klenk H.-P."/>
        </authorList>
    </citation>
    <scope>NUCLEOTIDE SEQUENCE [LARGE SCALE GENOMIC DNA]</scope>
    <source>
        <strain evidence="3 4">DSM 22966</strain>
    </source>
</reference>
<proteinExistence type="predicted"/>
<dbReference type="RefSeq" id="WP_310172788.1">
    <property type="nucleotide sequence ID" value="NZ_BAABHE010000002.1"/>
</dbReference>
<gene>
    <name evidence="3" type="ORF">J2S62_001314</name>
</gene>